<dbReference type="OrthoDB" id="6428749at2759"/>
<feature type="domain" description="Amidase" evidence="5">
    <location>
        <begin position="81"/>
        <end position="530"/>
    </location>
</feature>
<evidence type="ECO:0000256" key="3">
    <source>
        <dbReference type="PIRSR" id="PIRSR001221-1"/>
    </source>
</evidence>
<keyword evidence="7" id="KW-1185">Reference proteome</keyword>
<name>A0A1E3NDD1_9ASCO</name>
<dbReference type="STRING" id="763406.A0A1E3NDD1"/>
<accession>A0A1E3NDD1</accession>
<gene>
    <name evidence="6" type="ORF">PICMEDRAFT_74965</name>
</gene>
<feature type="active site" description="Charge relay system" evidence="3">
    <location>
        <position position="214"/>
    </location>
</feature>
<dbReference type="AlphaFoldDB" id="A0A1E3NDD1"/>
<dbReference type="InterPro" id="IPR036928">
    <property type="entry name" value="AS_sf"/>
</dbReference>
<evidence type="ECO:0000259" key="5">
    <source>
        <dbReference type="Pfam" id="PF01425"/>
    </source>
</evidence>
<evidence type="ECO:0000256" key="2">
    <source>
        <dbReference type="ARBA" id="ARBA00022801"/>
    </source>
</evidence>
<dbReference type="RefSeq" id="XP_019015242.1">
    <property type="nucleotide sequence ID" value="XM_019164927.1"/>
</dbReference>
<keyword evidence="2" id="KW-0378">Hydrolase</keyword>
<dbReference type="PANTHER" id="PTHR46072">
    <property type="entry name" value="AMIDASE-RELATED-RELATED"/>
    <property type="match status" value="1"/>
</dbReference>
<dbReference type="EMBL" id="KV454009">
    <property type="protein sequence ID" value="ODQ44129.1"/>
    <property type="molecule type" value="Genomic_DNA"/>
</dbReference>
<feature type="active site" description="Charge relay system" evidence="3">
    <location>
        <position position="137"/>
    </location>
</feature>
<reference evidence="6 7" key="1">
    <citation type="journal article" date="2016" name="Proc. Natl. Acad. Sci. U.S.A.">
        <title>Comparative genomics of biotechnologically important yeasts.</title>
        <authorList>
            <person name="Riley R."/>
            <person name="Haridas S."/>
            <person name="Wolfe K.H."/>
            <person name="Lopes M.R."/>
            <person name="Hittinger C.T."/>
            <person name="Goeker M."/>
            <person name="Salamov A.A."/>
            <person name="Wisecaver J.H."/>
            <person name="Long T.M."/>
            <person name="Calvey C.H."/>
            <person name="Aerts A.L."/>
            <person name="Barry K.W."/>
            <person name="Choi C."/>
            <person name="Clum A."/>
            <person name="Coughlan A.Y."/>
            <person name="Deshpande S."/>
            <person name="Douglass A.P."/>
            <person name="Hanson S.J."/>
            <person name="Klenk H.-P."/>
            <person name="LaButti K.M."/>
            <person name="Lapidus A."/>
            <person name="Lindquist E.A."/>
            <person name="Lipzen A.M."/>
            <person name="Meier-Kolthoff J.P."/>
            <person name="Ohm R.A."/>
            <person name="Otillar R.P."/>
            <person name="Pangilinan J.L."/>
            <person name="Peng Y."/>
            <person name="Rokas A."/>
            <person name="Rosa C.A."/>
            <person name="Scheuner C."/>
            <person name="Sibirny A.A."/>
            <person name="Slot J.C."/>
            <person name="Stielow J.B."/>
            <person name="Sun H."/>
            <person name="Kurtzman C.P."/>
            <person name="Blackwell M."/>
            <person name="Grigoriev I.V."/>
            <person name="Jeffries T.W."/>
        </authorList>
    </citation>
    <scope>NUCLEOTIDE SEQUENCE [LARGE SCALE GENOMIC DNA]</scope>
    <source>
        <strain evidence="6 7">NRRL Y-2026</strain>
    </source>
</reference>
<sequence length="543" mass="59900">MTVSAGWKELAEQKKKAVDALIPEEWTLPKEVLDKYDATSTESVLNVPEKFLSKKEYDITEHYTVKELLEKLQTGAFSATDVVKAFSHRAAIATQLTNCCTELMFEYGAERAKFLDEYLEKHKKPFGPLHGLPISLKDSFNIPGFDSTLGFVSKIGNKAGFDTVGDFARLLSDLGAVFYVKTNIPQTLMTGDSENNIFGRTLNPSNLSWTAGGSSGGEGALIKMRGSLLGIGTDIAGSIRIPALCNGVYGFRPTAMRFPMGNQTDPSRECFVGVLATAGPLASDFESIQLLVKETLDQKPWNYDAECLRLRYQVPEIDNKSKLKIGVIYEDPDLPVHPPVKRIIGEAAKILEKEGHSVQKITSFPSYDDAWALAWSLFQSDPKSTAWENLMSTGERIIDSLLLPGLEVYGKPPQDIAELIELKERVKVMTEKWLEIFKNYDVIIAPGSPSTAPPHDEYGIAPYTCAWNVVDFPAACIPFGKADASIDLDDGAQYPEKLEKIYTHYRPEAFDGGIGSVQVIAPHLEDEKLLACCAIIDKALNKK</sequence>
<feature type="active site" description="Acyl-ester intermediate" evidence="3">
    <location>
        <position position="238"/>
    </location>
</feature>
<proteinExistence type="inferred from homology"/>
<evidence type="ECO:0000313" key="7">
    <source>
        <dbReference type="Proteomes" id="UP000094455"/>
    </source>
</evidence>
<organism evidence="6 7">
    <name type="scientific">Pichia membranifaciens NRRL Y-2026</name>
    <dbReference type="NCBI Taxonomy" id="763406"/>
    <lineage>
        <taxon>Eukaryota</taxon>
        <taxon>Fungi</taxon>
        <taxon>Dikarya</taxon>
        <taxon>Ascomycota</taxon>
        <taxon>Saccharomycotina</taxon>
        <taxon>Pichiomycetes</taxon>
        <taxon>Pichiales</taxon>
        <taxon>Pichiaceae</taxon>
        <taxon>Pichia</taxon>
    </lineage>
</organism>
<dbReference type="SUPFAM" id="SSF75304">
    <property type="entry name" value="Amidase signature (AS) enzymes"/>
    <property type="match status" value="1"/>
</dbReference>
<feature type="binding site" evidence="4">
    <location>
        <begin position="235"/>
        <end position="238"/>
    </location>
    <ligand>
        <name>substrate</name>
    </ligand>
</feature>
<dbReference type="InterPro" id="IPR023631">
    <property type="entry name" value="Amidase_dom"/>
</dbReference>
<comment type="similarity">
    <text evidence="1">Belongs to the amidase family.</text>
</comment>
<dbReference type="PANTHER" id="PTHR46072:SF3">
    <property type="entry name" value="AMIDASE"/>
    <property type="match status" value="1"/>
</dbReference>
<feature type="binding site" evidence="4">
    <location>
        <position position="214"/>
    </location>
    <ligand>
        <name>substrate</name>
    </ligand>
</feature>
<evidence type="ECO:0000313" key="6">
    <source>
        <dbReference type="EMBL" id="ODQ44129.1"/>
    </source>
</evidence>
<dbReference type="Proteomes" id="UP000094455">
    <property type="component" value="Unassembled WGS sequence"/>
</dbReference>
<dbReference type="PIRSF" id="PIRSF001221">
    <property type="entry name" value="Amidase_fungi"/>
    <property type="match status" value="1"/>
</dbReference>
<dbReference type="Gene3D" id="3.90.1300.10">
    <property type="entry name" value="Amidase signature (AS) domain"/>
    <property type="match status" value="1"/>
</dbReference>
<protein>
    <recommendedName>
        <fullName evidence="5">Amidase domain-containing protein</fullName>
    </recommendedName>
</protein>
<dbReference type="Pfam" id="PF01425">
    <property type="entry name" value="Amidase"/>
    <property type="match status" value="1"/>
</dbReference>
<feature type="binding site" evidence="4">
    <location>
        <position position="188"/>
    </location>
    <ligand>
        <name>substrate</name>
    </ligand>
</feature>
<dbReference type="GO" id="GO:0016787">
    <property type="term" value="F:hydrolase activity"/>
    <property type="evidence" value="ECO:0007669"/>
    <property type="project" value="UniProtKB-KW"/>
</dbReference>
<evidence type="ECO:0000256" key="4">
    <source>
        <dbReference type="PIRSR" id="PIRSR001221-2"/>
    </source>
</evidence>
<evidence type="ECO:0000256" key="1">
    <source>
        <dbReference type="ARBA" id="ARBA00009199"/>
    </source>
</evidence>
<dbReference type="GeneID" id="30181614"/>